<reference evidence="2" key="3">
    <citation type="submission" date="2025-08" db="UniProtKB">
        <authorList>
            <consortium name="RefSeq"/>
        </authorList>
    </citation>
    <scope>IDENTIFICATION</scope>
    <source>
        <strain evidence="2">NI907</strain>
    </source>
</reference>
<reference evidence="2" key="2">
    <citation type="submission" date="2019-10" db="EMBL/GenBank/DDBJ databases">
        <authorList>
            <consortium name="NCBI Genome Project"/>
        </authorList>
    </citation>
    <scope>NUCLEOTIDE SEQUENCE</scope>
    <source>
        <strain evidence="2">NI907</strain>
    </source>
</reference>
<name>A0A6P8BMB5_PYRGI</name>
<evidence type="ECO:0000313" key="2">
    <source>
        <dbReference type="RefSeq" id="XP_030988119.1"/>
    </source>
</evidence>
<keyword evidence="1" id="KW-1185">Reference proteome</keyword>
<proteinExistence type="predicted"/>
<evidence type="ECO:0000313" key="1">
    <source>
        <dbReference type="Proteomes" id="UP000515153"/>
    </source>
</evidence>
<reference evidence="2" key="1">
    <citation type="journal article" date="2019" name="Mol. Biol. Evol.">
        <title>Blast fungal genomes show frequent chromosomal changes, gene gains and losses, and effector gene turnover.</title>
        <authorList>
            <person name="Gomez Luciano L.B."/>
            <person name="Jason Tsai I."/>
            <person name="Chuma I."/>
            <person name="Tosa Y."/>
            <person name="Chen Y.H."/>
            <person name="Li J.Y."/>
            <person name="Li M.Y."/>
            <person name="Jade Lu M.Y."/>
            <person name="Nakayashiki H."/>
            <person name="Li W.H."/>
        </authorList>
    </citation>
    <scope>NUCLEOTIDE SEQUENCE</scope>
    <source>
        <strain evidence="2">NI907</strain>
    </source>
</reference>
<dbReference type="RefSeq" id="XP_030988119.1">
    <property type="nucleotide sequence ID" value="XM_031121785.1"/>
</dbReference>
<sequence length="79" mass="9296">MRYIFFSSFLFLSKPHSSHDRRLLDLPVTTIWLAWLHGNAIFQFIGALRNVNDNRSSHLPSELKTKQMWNEDLGVARRP</sequence>
<dbReference type="AlphaFoldDB" id="A0A6P8BMB5"/>
<organism evidence="1 2">
    <name type="scientific">Pyricularia grisea</name>
    <name type="common">Crabgrass-specific blast fungus</name>
    <name type="synonym">Magnaporthe grisea</name>
    <dbReference type="NCBI Taxonomy" id="148305"/>
    <lineage>
        <taxon>Eukaryota</taxon>
        <taxon>Fungi</taxon>
        <taxon>Dikarya</taxon>
        <taxon>Ascomycota</taxon>
        <taxon>Pezizomycotina</taxon>
        <taxon>Sordariomycetes</taxon>
        <taxon>Sordariomycetidae</taxon>
        <taxon>Magnaporthales</taxon>
        <taxon>Pyriculariaceae</taxon>
        <taxon>Pyricularia</taxon>
    </lineage>
</organism>
<gene>
    <name evidence="2" type="ORF">PgNI_01712</name>
</gene>
<dbReference type="GeneID" id="41956697"/>
<dbReference type="Proteomes" id="UP000515153">
    <property type="component" value="Unplaced"/>
</dbReference>
<accession>A0A6P8BMB5</accession>
<protein>
    <submittedName>
        <fullName evidence="2">Uncharacterized protein</fullName>
    </submittedName>
</protein>